<evidence type="ECO:0000256" key="1">
    <source>
        <dbReference type="ARBA" id="ARBA00010541"/>
    </source>
</evidence>
<dbReference type="InterPro" id="IPR001478">
    <property type="entry name" value="PDZ"/>
</dbReference>
<dbReference type="Pfam" id="PF13180">
    <property type="entry name" value="PDZ_2"/>
    <property type="match status" value="1"/>
</dbReference>
<dbReference type="Gene3D" id="2.30.42.10">
    <property type="match status" value="1"/>
</dbReference>
<dbReference type="SUPFAM" id="SSF50494">
    <property type="entry name" value="Trypsin-like serine proteases"/>
    <property type="match status" value="1"/>
</dbReference>
<dbReference type="InterPro" id="IPR043504">
    <property type="entry name" value="Peptidase_S1_PA_chymotrypsin"/>
</dbReference>
<dbReference type="InterPro" id="IPR009003">
    <property type="entry name" value="Peptidase_S1_PA"/>
</dbReference>
<dbReference type="EMBL" id="JADKGY010000001">
    <property type="protein sequence ID" value="MBK9982045.1"/>
    <property type="molecule type" value="Genomic_DNA"/>
</dbReference>
<evidence type="ECO:0000256" key="3">
    <source>
        <dbReference type="ARBA" id="ARBA00022801"/>
    </source>
</evidence>
<keyword evidence="2" id="KW-0645">Protease</keyword>
<organism evidence="5 6">
    <name type="scientific">Candidatus Opimibacter skivensis</name>
    <dbReference type="NCBI Taxonomy" id="2982028"/>
    <lineage>
        <taxon>Bacteria</taxon>
        <taxon>Pseudomonadati</taxon>
        <taxon>Bacteroidota</taxon>
        <taxon>Saprospiria</taxon>
        <taxon>Saprospirales</taxon>
        <taxon>Saprospiraceae</taxon>
        <taxon>Candidatus Opimibacter</taxon>
    </lineage>
</organism>
<comment type="caution">
    <text evidence="5">The sequence shown here is derived from an EMBL/GenBank/DDBJ whole genome shotgun (WGS) entry which is preliminary data.</text>
</comment>
<dbReference type="Proteomes" id="UP000808337">
    <property type="component" value="Unassembled WGS sequence"/>
</dbReference>
<reference evidence="5 6" key="1">
    <citation type="submission" date="2020-10" db="EMBL/GenBank/DDBJ databases">
        <title>Connecting structure to function with the recovery of over 1000 high-quality activated sludge metagenome-assembled genomes encoding full-length rRNA genes using long-read sequencing.</title>
        <authorList>
            <person name="Singleton C.M."/>
            <person name="Petriglieri F."/>
            <person name="Kristensen J.M."/>
            <person name="Kirkegaard R.H."/>
            <person name="Michaelsen T.Y."/>
            <person name="Andersen M.H."/>
            <person name="Karst S.M."/>
            <person name="Dueholm M.S."/>
            <person name="Nielsen P.H."/>
            <person name="Albertsen M."/>
        </authorList>
    </citation>
    <scope>NUCLEOTIDE SEQUENCE [LARGE SCALE GENOMIC DNA]</scope>
    <source>
        <strain evidence="5">Ribe_18-Q3-R11-54_MAXAC.273</strain>
    </source>
</reference>
<dbReference type="PANTHER" id="PTHR43343">
    <property type="entry name" value="PEPTIDASE S12"/>
    <property type="match status" value="1"/>
</dbReference>
<dbReference type="PROSITE" id="PS50106">
    <property type="entry name" value="PDZ"/>
    <property type="match status" value="1"/>
</dbReference>
<sequence length="311" mass="33621">MDPFSSIIIGAVETARTSLVKIDRLKNEGNKTVPNGAGSGFFFSSDGYIFTNSHVIHKADKITVTLHDGTQAEAELVGEDQDTDLAVLKVAGVTPFDPAKLGEASDLLIGQLVIALGNPYGFQHTVTHGVISALQRTLRTESGRQIDNVIQTDAPLNPGNSGGPLINADGEVIGVNTATIMHAQGLCFAISINTAKHIAYQLIRYGKVKRAWLGISTQVVDLVPRLASYHNLKNRKALFVTHVENNSPAAKAGVNDGDFIIAFNDVPLESSDELFKMLTEDKIGMFQHLTVIRNTEKVDLRITPVEVKKRA</sequence>
<dbReference type="SUPFAM" id="SSF50156">
    <property type="entry name" value="PDZ domain-like"/>
    <property type="match status" value="1"/>
</dbReference>
<dbReference type="GO" id="GO:0006508">
    <property type="term" value="P:proteolysis"/>
    <property type="evidence" value="ECO:0007669"/>
    <property type="project" value="UniProtKB-KW"/>
</dbReference>
<dbReference type="PANTHER" id="PTHR43343:SF3">
    <property type="entry name" value="PROTEASE DO-LIKE 8, CHLOROPLASTIC"/>
    <property type="match status" value="1"/>
</dbReference>
<dbReference type="InterPro" id="IPR036034">
    <property type="entry name" value="PDZ_sf"/>
</dbReference>
<comment type="similarity">
    <text evidence="1">Belongs to the peptidase S1C family.</text>
</comment>
<evidence type="ECO:0000256" key="2">
    <source>
        <dbReference type="ARBA" id="ARBA00022670"/>
    </source>
</evidence>
<name>A0A9D7XNB5_9BACT</name>
<feature type="domain" description="PDZ" evidence="4">
    <location>
        <begin position="202"/>
        <end position="270"/>
    </location>
</feature>
<evidence type="ECO:0000313" key="5">
    <source>
        <dbReference type="EMBL" id="MBK9982045.1"/>
    </source>
</evidence>
<evidence type="ECO:0000259" key="4">
    <source>
        <dbReference type="PROSITE" id="PS50106"/>
    </source>
</evidence>
<dbReference type="Gene3D" id="2.40.10.10">
    <property type="entry name" value="Trypsin-like serine proteases"/>
    <property type="match status" value="2"/>
</dbReference>
<dbReference type="PRINTS" id="PR00834">
    <property type="entry name" value="PROTEASES2C"/>
</dbReference>
<dbReference type="GO" id="GO:0004252">
    <property type="term" value="F:serine-type endopeptidase activity"/>
    <property type="evidence" value="ECO:0007669"/>
    <property type="project" value="InterPro"/>
</dbReference>
<dbReference type="InterPro" id="IPR051201">
    <property type="entry name" value="Chloro_Bact_Ser_Proteases"/>
</dbReference>
<dbReference type="AlphaFoldDB" id="A0A9D7XNB5"/>
<proteinExistence type="inferred from homology"/>
<gene>
    <name evidence="5" type="ORF">IPP15_06390</name>
</gene>
<protein>
    <submittedName>
        <fullName evidence="5">Trypsin-like peptidase domain-containing protein</fullName>
    </submittedName>
</protein>
<dbReference type="SMART" id="SM00228">
    <property type="entry name" value="PDZ"/>
    <property type="match status" value="1"/>
</dbReference>
<dbReference type="InterPro" id="IPR001940">
    <property type="entry name" value="Peptidase_S1C"/>
</dbReference>
<keyword evidence="3" id="KW-0378">Hydrolase</keyword>
<evidence type="ECO:0000313" key="6">
    <source>
        <dbReference type="Proteomes" id="UP000808337"/>
    </source>
</evidence>
<accession>A0A9D7XNB5</accession>
<dbReference type="Pfam" id="PF13365">
    <property type="entry name" value="Trypsin_2"/>
    <property type="match status" value="1"/>
</dbReference>